<protein>
    <submittedName>
        <fullName evidence="1">Uncharacterized protein</fullName>
    </submittedName>
</protein>
<reference evidence="1 2" key="1">
    <citation type="submission" date="2020-08" db="EMBL/GenBank/DDBJ databases">
        <title>Genomic Encyclopedia of Type Strains, Phase IV (KMG-IV): sequencing the most valuable type-strain genomes for metagenomic binning, comparative biology and taxonomic classification.</title>
        <authorList>
            <person name="Goeker M."/>
        </authorList>
    </citation>
    <scope>NUCLEOTIDE SEQUENCE [LARGE SCALE GENOMIC DNA]</scope>
    <source>
        <strain evidence="1 2">DSM 7051</strain>
    </source>
</reference>
<proteinExistence type="predicted"/>
<dbReference type="EMBL" id="JACHOU010000009">
    <property type="protein sequence ID" value="MBB6355738.1"/>
    <property type="molecule type" value="Genomic_DNA"/>
</dbReference>
<keyword evidence="2" id="KW-1185">Reference proteome</keyword>
<organism evidence="1 2">
    <name type="scientific">Aminobacter aganoensis</name>
    <dbReference type="NCBI Taxonomy" id="83264"/>
    <lineage>
        <taxon>Bacteria</taxon>
        <taxon>Pseudomonadati</taxon>
        <taxon>Pseudomonadota</taxon>
        <taxon>Alphaproteobacteria</taxon>
        <taxon>Hyphomicrobiales</taxon>
        <taxon>Phyllobacteriaceae</taxon>
        <taxon>Aminobacter</taxon>
    </lineage>
</organism>
<dbReference type="Proteomes" id="UP000536262">
    <property type="component" value="Unassembled WGS sequence"/>
</dbReference>
<accession>A0A7X0KM59</accession>
<dbReference type="AlphaFoldDB" id="A0A7X0KM59"/>
<dbReference type="RefSeq" id="WP_184700145.1">
    <property type="nucleotide sequence ID" value="NZ_BAABEG010000005.1"/>
</dbReference>
<comment type="caution">
    <text evidence="1">The sequence shown here is derived from an EMBL/GenBank/DDBJ whole genome shotgun (WGS) entry which is preliminary data.</text>
</comment>
<evidence type="ECO:0000313" key="2">
    <source>
        <dbReference type="Proteomes" id="UP000536262"/>
    </source>
</evidence>
<name>A0A7X0KM59_9HYPH</name>
<gene>
    <name evidence="1" type="ORF">GGR00_003543</name>
</gene>
<evidence type="ECO:0000313" key="1">
    <source>
        <dbReference type="EMBL" id="MBB6355738.1"/>
    </source>
</evidence>
<sequence length="141" mass="15830">MPRFTIEATYRMPYYRQRTYDAATPADACRLAIEDADWSGELPDFECAGHTYITGIWSGADCAYRGEALAIPSHFEETTQRMVDHFPVLLDLLACPAQPMGLSRIDFERWLPKAVAAVEKAKAIIEERRDPDQGSMPEASS</sequence>